<dbReference type="Proteomes" id="UP000046187">
    <property type="component" value="Unassembled WGS sequence"/>
</dbReference>
<dbReference type="Pfam" id="PF05336">
    <property type="entry name" value="rhaM"/>
    <property type="match status" value="1"/>
</dbReference>
<dbReference type="EMBL" id="CXOI01000019">
    <property type="protein sequence ID" value="CTP85228.1"/>
    <property type="molecule type" value="Genomic_DNA"/>
</dbReference>
<dbReference type="InterPro" id="IPR011008">
    <property type="entry name" value="Dimeric_a/b-barrel"/>
</dbReference>
<dbReference type="RefSeq" id="WP_053834696.1">
    <property type="nucleotide sequence ID" value="NZ_CXOI01000019.1"/>
</dbReference>
<evidence type="ECO:0000313" key="2">
    <source>
        <dbReference type="Proteomes" id="UP000046187"/>
    </source>
</evidence>
<organism evidence="1 2">
    <name type="scientific">Xanthomonas graminis pv. arrhenatheri LMG 727</name>
    <dbReference type="NCBI Taxonomy" id="1195923"/>
    <lineage>
        <taxon>Bacteria</taxon>
        <taxon>Pseudomonadati</taxon>
        <taxon>Pseudomonadota</taxon>
        <taxon>Gammaproteobacteria</taxon>
        <taxon>Lysobacterales</taxon>
        <taxon>Lysobacteraceae</taxon>
        <taxon>Xanthomonas</taxon>
        <taxon>Xanthomonas translucens group</taxon>
        <taxon>Xanthomonas graminis</taxon>
    </lineage>
</organism>
<proteinExistence type="predicted"/>
<keyword evidence="2" id="KW-1185">Reference proteome</keyword>
<evidence type="ECO:0000313" key="1">
    <source>
        <dbReference type="EMBL" id="CTP85228.1"/>
    </source>
</evidence>
<dbReference type="GO" id="GO:0016857">
    <property type="term" value="F:racemase and epimerase activity, acting on carbohydrates and derivatives"/>
    <property type="evidence" value="ECO:0007669"/>
    <property type="project" value="InterPro"/>
</dbReference>
<reference evidence="2" key="1">
    <citation type="submission" date="2015-07" db="EMBL/GenBank/DDBJ databases">
        <authorList>
            <person name="Wibberg D."/>
        </authorList>
    </citation>
    <scope>NUCLEOTIDE SEQUENCE [LARGE SCALE GENOMIC DNA]</scope>
</reference>
<dbReference type="PANTHER" id="PTHR43239">
    <property type="entry name" value="UPF0734 PROTEIN DDB_G0273871/DDB_G0273177"/>
    <property type="match status" value="1"/>
</dbReference>
<dbReference type="AlphaFoldDB" id="A0A0K2ZHW6"/>
<gene>
    <name evidence="1" type="ORF">XTALMG727_1255</name>
</gene>
<protein>
    <recommendedName>
        <fullName evidence="3">L-fucose mutarotase</fullName>
    </recommendedName>
</protein>
<dbReference type="InterPro" id="IPR008000">
    <property type="entry name" value="Rham/fucose_mutarotase"/>
</dbReference>
<accession>A0A0K2ZHW6</accession>
<sequence>MPRHCYLLDLHDDPALIAEYERWHRPDTVWPEIVASLRNAGIRELDIHRCGDRLVMLMEVDDDYSPAAKAAADAADPRVQAWEALMWRFQKPLPGSAPGEKWREALQIFSLQAAVAEQARMQQRD</sequence>
<evidence type="ECO:0008006" key="3">
    <source>
        <dbReference type="Google" id="ProtNLM"/>
    </source>
</evidence>
<dbReference type="InterPro" id="IPR052996">
    <property type="entry name" value="Carb_Metab_Mutarotase"/>
</dbReference>
<dbReference type="PANTHER" id="PTHR43239:SF1">
    <property type="entry name" value="UPF0734 PROTEIN DDB_G0273871_DDB_G0273177"/>
    <property type="match status" value="1"/>
</dbReference>
<dbReference type="SUPFAM" id="SSF54909">
    <property type="entry name" value="Dimeric alpha+beta barrel"/>
    <property type="match status" value="1"/>
</dbReference>
<dbReference type="Gene3D" id="3.30.70.100">
    <property type="match status" value="1"/>
</dbReference>
<name>A0A0K2ZHW6_9XANT</name>